<proteinExistence type="predicted"/>
<gene>
    <name evidence="1" type="ORF">METZ01_LOCUS421093</name>
</gene>
<reference evidence="1" key="1">
    <citation type="submission" date="2018-05" db="EMBL/GenBank/DDBJ databases">
        <authorList>
            <person name="Lanie J.A."/>
            <person name="Ng W.-L."/>
            <person name="Kazmierczak K.M."/>
            <person name="Andrzejewski T.M."/>
            <person name="Davidsen T.M."/>
            <person name="Wayne K.J."/>
            <person name="Tettelin H."/>
            <person name="Glass J.I."/>
            <person name="Rusch D."/>
            <person name="Podicherti R."/>
            <person name="Tsui H.-C.T."/>
            <person name="Winkler M.E."/>
        </authorList>
    </citation>
    <scope>NUCLEOTIDE SEQUENCE</scope>
</reference>
<sequence length="23" mass="2471">VHHSYDLNAAVSTISNTVTIEAQ</sequence>
<dbReference type="EMBL" id="UINC01166338">
    <property type="protein sequence ID" value="SVD68239.1"/>
    <property type="molecule type" value="Genomic_DNA"/>
</dbReference>
<accession>A0A382XBJ3</accession>
<protein>
    <submittedName>
        <fullName evidence="1">Uncharacterized protein</fullName>
    </submittedName>
</protein>
<organism evidence="1">
    <name type="scientific">marine metagenome</name>
    <dbReference type="NCBI Taxonomy" id="408172"/>
    <lineage>
        <taxon>unclassified sequences</taxon>
        <taxon>metagenomes</taxon>
        <taxon>ecological metagenomes</taxon>
    </lineage>
</organism>
<name>A0A382XBJ3_9ZZZZ</name>
<dbReference type="AlphaFoldDB" id="A0A382XBJ3"/>
<evidence type="ECO:0000313" key="1">
    <source>
        <dbReference type="EMBL" id="SVD68239.1"/>
    </source>
</evidence>
<feature type="non-terminal residue" evidence="1">
    <location>
        <position position="1"/>
    </location>
</feature>